<dbReference type="SMART" id="SM00642">
    <property type="entry name" value="Aamy"/>
    <property type="match status" value="1"/>
</dbReference>
<dbReference type="PANTHER" id="PTHR10357">
    <property type="entry name" value="ALPHA-AMYLASE FAMILY MEMBER"/>
    <property type="match status" value="1"/>
</dbReference>
<dbReference type="GO" id="GO:0005975">
    <property type="term" value="P:carbohydrate metabolic process"/>
    <property type="evidence" value="ECO:0007669"/>
    <property type="project" value="InterPro"/>
</dbReference>
<organism evidence="3 4">
    <name type="scientific">Natronosalvus hydrolyticus</name>
    <dbReference type="NCBI Taxonomy" id="2979988"/>
    <lineage>
        <taxon>Archaea</taxon>
        <taxon>Methanobacteriati</taxon>
        <taxon>Methanobacteriota</taxon>
        <taxon>Stenosarchaea group</taxon>
        <taxon>Halobacteria</taxon>
        <taxon>Halobacteriales</taxon>
        <taxon>Natrialbaceae</taxon>
        <taxon>Natronosalvus</taxon>
    </lineage>
</organism>
<dbReference type="Gene3D" id="2.60.40.1190">
    <property type="match status" value="2"/>
</dbReference>
<feature type="domain" description="Glycosyl hydrolase family 13 catalytic" evidence="2">
    <location>
        <begin position="290"/>
        <end position="692"/>
    </location>
</feature>
<dbReference type="SUPFAM" id="SSF49344">
    <property type="entry name" value="CBD9-like"/>
    <property type="match status" value="2"/>
</dbReference>
<protein>
    <submittedName>
        <fullName evidence="3">Alpha-amylase family glycosyl hydrolase</fullName>
    </submittedName>
</protein>
<evidence type="ECO:0000313" key="4">
    <source>
        <dbReference type="Proteomes" id="UP001321047"/>
    </source>
</evidence>
<feature type="region of interest" description="Disordered" evidence="1">
    <location>
        <begin position="1270"/>
        <end position="1334"/>
    </location>
</feature>
<dbReference type="SUPFAM" id="SSF51445">
    <property type="entry name" value="(Trans)glycosidases"/>
    <property type="match status" value="1"/>
</dbReference>
<dbReference type="Proteomes" id="UP001321047">
    <property type="component" value="Unassembled WGS sequence"/>
</dbReference>
<dbReference type="GO" id="GO:0016787">
    <property type="term" value="F:hydrolase activity"/>
    <property type="evidence" value="ECO:0007669"/>
    <property type="project" value="UniProtKB-KW"/>
</dbReference>
<reference evidence="3 4" key="1">
    <citation type="submission" date="2022-09" db="EMBL/GenBank/DDBJ databases">
        <title>Enrichment on poylsaccharides allowed isolation of novel metabolic and taxonomic groups of Haloarchaea.</title>
        <authorList>
            <person name="Sorokin D.Y."/>
            <person name="Elcheninov A.G."/>
            <person name="Khizhniak T.V."/>
            <person name="Kolganova T.V."/>
            <person name="Kublanov I.V."/>
        </authorList>
    </citation>
    <scope>NUCLEOTIDE SEQUENCE [LARGE SCALE GENOMIC DNA]</scope>
    <source>
        <strain evidence="3 4">AArc-curdl1</strain>
    </source>
</reference>
<feature type="compositionally biased region" description="Acidic residues" evidence="1">
    <location>
        <begin position="1271"/>
        <end position="1326"/>
    </location>
</feature>
<keyword evidence="4" id="KW-1185">Reference proteome</keyword>
<accession>A0AAP2ZBR4</accession>
<dbReference type="PROSITE" id="PS51318">
    <property type="entry name" value="TAT"/>
    <property type="match status" value="1"/>
</dbReference>
<dbReference type="InterPro" id="IPR019248">
    <property type="entry name" value="Glucodextran_C"/>
</dbReference>
<dbReference type="Gene3D" id="3.20.20.80">
    <property type="entry name" value="Glycosidases"/>
    <property type="match status" value="1"/>
</dbReference>
<dbReference type="Pfam" id="PF00128">
    <property type="entry name" value="Alpha-amylase"/>
    <property type="match status" value="1"/>
</dbReference>
<comment type="caution">
    <text evidence="3">The sequence shown here is derived from an EMBL/GenBank/DDBJ whole genome shotgun (WGS) entry which is preliminary data.</text>
</comment>
<evidence type="ECO:0000313" key="3">
    <source>
        <dbReference type="EMBL" id="MCU4754306.1"/>
    </source>
</evidence>
<sequence length="1362" mass="147262">MSDQHDTPTSVHRRTVLGGLAGLGALGMATGLSASTTAGSPDDLEASGIDTFHPGHPLFVQVGEKLWNSAFVGPELIGGRDNLAPSIPAAEADADNYVAEDFEWSIVSKPDDSEAELTYQSSLDPDQPRYNEGRDNVTEFEADVPGTYVLELEGPDGTQELTIYAFPEPDSAAGGPPRIELEAEYDDGTFTIETNAALAPNSRASRDALEVVFLADDRDALSTDDIEIDADTLTGQFDVDALEGEAARVHAVASDGAHQSVLDTIELEPDGEISLPNRAPEWMEDGVMYQIFPRSWSGERGETTFDDLIDGVDYLDELGVDAVWMTPVVPAESVDKLFGNNNLSGFQEGELPGGGPHGYDTNDYFGVAEDLAPDGMDPVEAYTAFVDACHERDIRVVFDLVINHAGRGHPFFQDTIAEQGTEPPAPDWEYPPVEAWNEDSKYFDWWDRLESPVTLDGEVVDPAPQNTGFWGLRVMPNWNFDNVAVREHFLAVAEFWSGEVGVDGFRCDIAWGAPHSIWKDIREVVRDNNSEFLMLDEAIPKDRAFSENEFDMHFDTDGFTTTTHDVANGLASPGNLYDDVRARQEDGFPDYSLLLNAVENHDEHRLLNQTAADIYDPNHDELTDEDWETAATLQRACWAAGVTLPGVPFVYYGQERQISRYGEGRHLGEEDSRGINADGSVNIGADVRPGGRQRAFMNWDEYDEDHLEFYKDLIETYHEVDVLKNDAAFVGEWYDSDDRVLVFGRDGSHLSELSGPERAVVLINFETDGPATVDLRSDVLSTDAVSGADIAVSSDDERITVDVDEVAILETPTFYAPGDRIANLTVAPGTDDGNGRYRYPTGEQFTDGIFDMVGVSVHDGADTHQVRVEVGGDLVNHEGYEGGFTDQHIQLYLSDGSGDGTELAREGVNATFAEPYQYRVIADGEHGVRVETADGAHVETGTVAANPADDSILLEFPKTALPGGIEAMNLSILMLGYDPDAPGNVRQVTEEATETTFGGAQNESAPNVIDLTTPGDVPNFQALAYSDGTLATIPYVPLATDLEEIATFDEPTGEPYGPGSYEYPTSDDFYEGAWDIDELTVSASRDNVEFSFTMATEVQNPWGLPRPFSHQFYQIYVYDPATDGPESVSGRAGLNANMASPYNYRIVVNGESNETVESADGETVTSNVETNVEGRTVSIRVPADAIGWDGDADGGIGIAALVAPFDGFGEGNVRGIATEADEYVIGGGTGTNDPAVMDMVTPDGVDRIAVLSDYDEDSLVEIPFVALGDVDLPDAEDVDVPDEGEGDADEEDQDEETDTDDETDPGDEADDAGDDTVTEPDEDAADDGMPGFGAVVGAAGLAGGGALAAKRFASERNEADEK</sequence>
<evidence type="ECO:0000259" key="2">
    <source>
        <dbReference type="SMART" id="SM00642"/>
    </source>
</evidence>
<dbReference type="RefSeq" id="WP_342810607.1">
    <property type="nucleotide sequence ID" value="NZ_JAOPJZ010000037.1"/>
</dbReference>
<dbReference type="InterPro" id="IPR006047">
    <property type="entry name" value="GH13_cat_dom"/>
</dbReference>
<dbReference type="EMBL" id="JAOPJZ010000037">
    <property type="protein sequence ID" value="MCU4754306.1"/>
    <property type="molecule type" value="Genomic_DNA"/>
</dbReference>
<name>A0AAP2ZBR4_9EURY</name>
<evidence type="ECO:0000256" key="1">
    <source>
        <dbReference type="SAM" id="MobiDB-lite"/>
    </source>
</evidence>
<gene>
    <name evidence="3" type="ORF">OB919_20390</name>
</gene>
<dbReference type="InterPro" id="IPR017853">
    <property type="entry name" value="GH"/>
</dbReference>
<dbReference type="Pfam" id="PF09985">
    <property type="entry name" value="Glucodextran_C"/>
    <property type="match status" value="2"/>
</dbReference>
<proteinExistence type="predicted"/>
<keyword evidence="3" id="KW-0378">Hydrolase</keyword>
<dbReference type="InterPro" id="IPR006311">
    <property type="entry name" value="TAT_signal"/>
</dbReference>